<organism evidence="1 2">
    <name type="scientific">Periconia digitata</name>
    <dbReference type="NCBI Taxonomy" id="1303443"/>
    <lineage>
        <taxon>Eukaryota</taxon>
        <taxon>Fungi</taxon>
        <taxon>Dikarya</taxon>
        <taxon>Ascomycota</taxon>
        <taxon>Pezizomycotina</taxon>
        <taxon>Dothideomycetes</taxon>
        <taxon>Pleosporomycetidae</taxon>
        <taxon>Pleosporales</taxon>
        <taxon>Massarineae</taxon>
        <taxon>Periconiaceae</taxon>
        <taxon>Periconia</taxon>
    </lineage>
</organism>
<proteinExistence type="predicted"/>
<gene>
    <name evidence="1" type="ORF">PDIGIT_LOCUS4490</name>
</gene>
<evidence type="ECO:0000313" key="1">
    <source>
        <dbReference type="EMBL" id="CAI6331465.1"/>
    </source>
</evidence>
<sequence>MYFSVFNLVCCVEPFKHTAMFSSGMKFDIKESPNSHKIGQICVYRIVPVIPVSVHECIGNRRMVLWRTCEHVGAFFGGCSLIWRPPFRFRAPLKSATM</sequence>
<reference evidence="1" key="1">
    <citation type="submission" date="2023-01" db="EMBL/GenBank/DDBJ databases">
        <authorList>
            <person name="Van Ghelder C."/>
            <person name="Rancurel C."/>
        </authorList>
    </citation>
    <scope>NUCLEOTIDE SEQUENCE</scope>
    <source>
        <strain evidence="1">CNCM I-4278</strain>
    </source>
</reference>
<name>A0A9W4XNE0_9PLEO</name>
<comment type="caution">
    <text evidence="1">The sequence shown here is derived from an EMBL/GenBank/DDBJ whole genome shotgun (WGS) entry which is preliminary data.</text>
</comment>
<dbReference type="AlphaFoldDB" id="A0A9W4XNE0"/>
<evidence type="ECO:0000313" key="2">
    <source>
        <dbReference type="Proteomes" id="UP001152607"/>
    </source>
</evidence>
<dbReference type="EMBL" id="CAOQHR010000003">
    <property type="protein sequence ID" value="CAI6331465.1"/>
    <property type="molecule type" value="Genomic_DNA"/>
</dbReference>
<protein>
    <submittedName>
        <fullName evidence="1">Uncharacterized protein</fullName>
    </submittedName>
</protein>
<accession>A0A9W4XNE0</accession>
<keyword evidence="2" id="KW-1185">Reference proteome</keyword>
<dbReference type="Proteomes" id="UP001152607">
    <property type="component" value="Unassembled WGS sequence"/>
</dbReference>